<dbReference type="GO" id="GO:0005737">
    <property type="term" value="C:cytoplasm"/>
    <property type="evidence" value="ECO:0007669"/>
    <property type="project" value="TreeGrafter"/>
</dbReference>
<comment type="pathway">
    <text evidence="1">Cofactor biosynthesis; thiamine diphosphate biosynthesis.</text>
</comment>
<protein>
    <submittedName>
        <fullName evidence="4">Thiamine phosphate synthase</fullName>
    </submittedName>
</protein>
<dbReference type="GO" id="GO:0004789">
    <property type="term" value="F:thiamine-phosphate diphosphorylase activity"/>
    <property type="evidence" value="ECO:0007669"/>
    <property type="project" value="TreeGrafter"/>
</dbReference>
<evidence type="ECO:0000256" key="2">
    <source>
        <dbReference type="ARBA" id="ARBA00022977"/>
    </source>
</evidence>
<dbReference type="PANTHER" id="PTHR20857">
    <property type="entry name" value="THIAMINE-PHOSPHATE PYROPHOSPHORYLASE"/>
    <property type="match status" value="1"/>
</dbReference>
<dbReference type="InterPro" id="IPR013785">
    <property type="entry name" value="Aldolase_TIM"/>
</dbReference>
<dbReference type="Pfam" id="PF02581">
    <property type="entry name" value="TMP-TENI"/>
    <property type="match status" value="1"/>
</dbReference>
<comment type="caution">
    <text evidence="4">The sequence shown here is derived from an EMBL/GenBank/DDBJ whole genome shotgun (WGS) entry which is preliminary data.</text>
</comment>
<dbReference type="AlphaFoldDB" id="A0A9W5Y717"/>
<dbReference type="RefSeq" id="WP_281811071.1">
    <property type="nucleotide sequence ID" value="NZ_BRLB01000001.1"/>
</dbReference>
<keyword evidence="2" id="KW-0784">Thiamine biosynthesis</keyword>
<evidence type="ECO:0000256" key="1">
    <source>
        <dbReference type="ARBA" id="ARBA00004948"/>
    </source>
</evidence>
<reference evidence="4" key="1">
    <citation type="submission" date="2022-06" db="EMBL/GenBank/DDBJ databases">
        <title>Vallitalea longa sp. nov., an anaerobic bacterium isolated from marine sediment.</title>
        <authorList>
            <person name="Hirano S."/>
            <person name="Terahara T."/>
            <person name="Mori K."/>
            <person name="Hamada M."/>
            <person name="Matsumoto R."/>
            <person name="Kobayashi T."/>
        </authorList>
    </citation>
    <scope>NUCLEOTIDE SEQUENCE</scope>
    <source>
        <strain evidence="4">SH18-1</strain>
    </source>
</reference>
<name>A0A9W5Y717_9FIRM</name>
<dbReference type="InterPro" id="IPR036206">
    <property type="entry name" value="ThiamineP_synth_sf"/>
</dbReference>
<evidence type="ECO:0000313" key="5">
    <source>
        <dbReference type="Proteomes" id="UP001144256"/>
    </source>
</evidence>
<organism evidence="4 5">
    <name type="scientific">Vallitalea longa</name>
    <dbReference type="NCBI Taxonomy" id="2936439"/>
    <lineage>
        <taxon>Bacteria</taxon>
        <taxon>Bacillati</taxon>
        <taxon>Bacillota</taxon>
        <taxon>Clostridia</taxon>
        <taxon>Lachnospirales</taxon>
        <taxon>Vallitaleaceae</taxon>
        <taxon>Vallitalea</taxon>
    </lineage>
</organism>
<sequence>MLICVTNRKLCQDNFLDRINMIAEGKPYAVMLREKDLALCEYEALAIKVKHICSNSKVMLIINHNIEVALKLCIPNIHLSMMELRKYKIQLDIFDNVGASVHSMEEAMEAQKLGADYIIAGHIYSTSCKQGVPPRGLSFLEGICSKIKIPVFAIGGITSDKKSEILKTGAKGMCIMSEIMNCSSPIQCINTFGR</sequence>
<feature type="domain" description="Thiamine phosphate synthase/TenI" evidence="3">
    <location>
        <begin position="2"/>
        <end position="179"/>
    </location>
</feature>
<evidence type="ECO:0000259" key="3">
    <source>
        <dbReference type="Pfam" id="PF02581"/>
    </source>
</evidence>
<accession>A0A9W5Y717</accession>
<dbReference type="Proteomes" id="UP001144256">
    <property type="component" value="Unassembled WGS sequence"/>
</dbReference>
<dbReference type="Gene3D" id="3.20.20.70">
    <property type="entry name" value="Aldolase class I"/>
    <property type="match status" value="1"/>
</dbReference>
<evidence type="ECO:0000313" key="4">
    <source>
        <dbReference type="EMBL" id="GKX27610.1"/>
    </source>
</evidence>
<proteinExistence type="predicted"/>
<keyword evidence="5" id="KW-1185">Reference proteome</keyword>
<dbReference type="PANTHER" id="PTHR20857:SF15">
    <property type="entry name" value="THIAMINE-PHOSPHATE SYNTHASE"/>
    <property type="match status" value="1"/>
</dbReference>
<dbReference type="EMBL" id="BRLB01000001">
    <property type="protein sequence ID" value="GKX27610.1"/>
    <property type="molecule type" value="Genomic_DNA"/>
</dbReference>
<dbReference type="SUPFAM" id="SSF51391">
    <property type="entry name" value="Thiamin phosphate synthase"/>
    <property type="match status" value="1"/>
</dbReference>
<gene>
    <name evidence="4" type="ORF">SH1V18_00900</name>
</gene>
<dbReference type="InterPro" id="IPR022998">
    <property type="entry name" value="ThiamineP_synth_TenI"/>
</dbReference>
<dbReference type="CDD" id="cd00564">
    <property type="entry name" value="TMP_TenI"/>
    <property type="match status" value="1"/>
</dbReference>
<dbReference type="GO" id="GO:0009228">
    <property type="term" value="P:thiamine biosynthetic process"/>
    <property type="evidence" value="ECO:0007669"/>
    <property type="project" value="UniProtKB-KW"/>
</dbReference>